<dbReference type="SUPFAM" id="SSF48726">
    <property type="entry name" value="Immunoglobulin"/>
    <property type="match status" value="2"/>
</dbReference>
<keyword evidence="5" id="KW-1185">Reference proteome</keyword>
<evidence type="ECO:0000256" key="3">
    <source>
        <dbReference type="ARBA" id="ARBA00023319"/>
    </source>
</evidence>
<dbReference type="InterPro" id="IPR013783">
    <property type="entry name" value="Ig-like_fold"/>
</dbReference>
<dbReference type="AlphaFoldDB" id="A0A9P0EVP5"/>
<dbReference type="PANTHER" id="PTHR12231:SF105">
    <property type="entry name" value="LACHESIN-LIKE PROTEIN"/>
    <property type="match status" value="1"/>
</dbReference>
<proteinExistence type="predicted"/>
<dbReference type="GO" id="GO:0043005">
    <property type="term" value="C:neuron projection"/>
    <property type="evidence" value="ECO:0007669"/>
    <property type="project" value="TreeGrafter"/>
</dbReference>
<evidence type="ECO:0000256" key="2">
    <source>
        <dbReference type="ARBA" id="ARBA00023157"/>
    </source>
</evidence>
<keyword evidence="3" id="KW-0393">Immunoglobulin domain</keyword>
<evidence type="ECO:0000313" key="4">
    <source>
        <dbReference type="EMBL" id="CAH0381084.1"/>
    </source>
</evidence>
<sequence>MKIRPPATVENFSGEALTLVRADRRQMGAYLCIASNDVPPAVSKRITLYVTFAPVIKVPNQLLGAPLNTDVTLECNVEAFPNTVNYWVRDNTEMLLEGTTDNLGKKSGDKNLAQNWRALCTESDLVVGTEGTRQGGW</sequence>
<dbReference type="Gene3D" id="2.60.40.10">
    <property type="entry name" value="Immunoglobulins"/>
    <property type="match status" value="2"/>
</dbReference>
<protein>
    <recommendedName>
        <fullName evidence="6">Lachesin</fullName>
    </recommendedName>
</protein>
<dbReference type="EMBL" id="OU963862">
    <property type="protein sequence ID" value="CAH0381084.1"/>
    <property type="molecule type" value="Genomic_DNA"/>
</dbReference>
<dbReference type="InterPro" id="IPR051170">
    <property type="entry name" value="Neural/epithelial_adhesion"/>
</dbReference>
<dbReference type="PANTHER" id="PTHR12231">
    <property type="entry name" value="CTX-RELATED TYPE I TRANSMEMBRANE PROTEIN"/>
    <property type="match status" value="1"/>
</dbReference>
<organism evidence="4 5">
    <name type="scientific">Bemisia tabaci</name>
    <name type="common">Sweetpotato whitefly</name>
    <name type="synonym">Aleurodes tabaci</name>
    <dbReference type="NCBI Taxonomy" id="7038"/>
    <lineage>
        <taxon>Eukaryota</taxon>
        <taxon>Metazoa</taxon>
        <taxon>Ecdysozoa</taxon>
        <taxon>Arthropoda</taxon>
        <taxon>Hexapoda</taxon>
        <taxon>Insecta</taxon>
        <taxon>Pterygota</taxon>
        <taxon>Neoptera</taxon>
        <taxon>Paraneoptera</taxon>
        <taxon>Hemiptera</taxon>
        <taxon>Sternorrhyncha</taxon>
        <taxon>Aleyrodoidea</taxon>
        <taxon>Aleyrodidae</taxon>
        <taxon>Aleyrodinae</taxon>
        <taxon>Bemisia</taxon>
    </lineage>
</organism>
<accession>A0A9P0EVP5</accession>
<evidence type="ECO:0000313" key="5">
    <source>
        <dbReference type="Proteomes" id="UP001152759"/>
    </source>
</evidence>
<dbReference type="InterPro" id="IPR036179">
    <property type="entry name" value="Ig-like_dom_sf"/>
</dbReference>
<name>A0A9P0EVP5_BEMTA</name>
<gene>
    <name evidence="4" type="ORF">BEMITA_LOCUS769</name>
</gene>
<keyword evidence="2" id="KW-1015">Disulfide bond</keyword>
<dbReference type="Proteomes" id="UP001152759">
    <property type="component" value="Chromosome 1"/>
</dbReference>
<evidence type="ECO:0008006" key="6">
    <source>
        <dbReference type="Google" id="ProtNLM"/>
    </source>
</evidence>
<reference evidence="4" key="1">
    <citation type="submission" date="2021-12" db="EMBL/GenBank/DDBJ databases">
        <authorList>
            <person name="King R."/>
        </authorList>
    </citation>
    <scope>NUCLEOTIDE SEQUENCE</scope>
</reference>
<keyword evidence="1" id="KW-0677">Repeat</keyword>
<evidence type="ECO:0000256" key="1">
    <source>
        <dbReference type="ARBA" id="ARBA00022737"/>
    </source>
</evidence>